<evidence type="ECO:0000313" key="3">
    <source>
        <dbReference type="EMBL" id="GMH01489.1"/>
    </source>
</evidence>
<evidence type="ECO:0008006" key="5">
    <source>
        <dbReference type="Google" id="ProtNLM"/>
    </source>
</evidence>
<name>A0AAD3RZE7_NEPGR</name>
<sequence length="146" mass="16638">MGFIATTSTKFFTFLFSIMLLLSVAALPSWPREAQAEAPSTSPMPTKYRSAYFKNARPYALDDKQADRNKKLRKGNAIIKNTRRKKQETMKRRTRSEAKNNGLDARTFSVMLPKGFIPPSGSSPCHNDYPTSVFFYCDDHFSTRKP</sequence>
<reference evidence="3" key="1">
    <citation type="submission" date="2023-05" db="EMBL/GenBank/DDBJ databases">
        <title>Nepenthes gracilis genome sequencing.</title>
        <authorList>
            <person name="Fukushima K."/>
        </authorList>
    </citation>
    <scope>NUCLEOTIDE SEQUENCE</scope>
    <source>
        <strain evidence="3">SING2019-196</strain>
    </source>
</reference>
<feature type="region of interest" description="Disordered" evidence="1">
    <location>
        <begin position="63"/>
        <end position="102"/>
    </location>
</feature>
<feature type="compositionally biased region" description="Basic and acidic residues" evidence="1">
    <location>
        <begin position="87"/>
        <end position="98"/>
    </location>
</feature>
<dbReference type="AlphaFoldDB" id="A0AAD3RZE7"/>
<comment type="caution">
    <text evidence="3">The sequence shown here is derived from an EMBL/GenBank/DDBJ whole genome shotgun (WGS) entry which is preliminary data.</text>
</comment>
<feature type="signal peptide" evidence="2">
    <location>
        <begin position="1"/>
        <end position="36"/>
    </location>
</feature>
<protein>
    <recommendedName>
        <fullName evidence="5">Secreted protein</fullName>
    </recommendedName>
</protein>
<evidence type="ECO:0000313" key="4">
    <source>
        <dbReference type="Proteomes" id="UP001279734"/>
    </source>
</evidence>
<keyword evidence="2" id="KW-0732">Signal</keyword>
<evidence type="ECO:0000256" key="2">
    <source>
        <dbReference type="SAM" id="SignalP"/>
    </source>
</evidence>
<feature type="chain" id="PRO_5042150003" description="Secreted protein" evidence="2">
    <location>
        <begin position="37"/>
        <end position="146"/>
    </location>
</feature>
<dbReference type="Proteomes" id="UP001279734">
    <property type="component" value="Unassembled WGS sequence"/>
</dbReference>
<keyword evidence="4" id="KW-1185">Reference proteome</keyword>
<dbReference type="EMBL" id="BSYO01000003">
    <property type="protein sequence ID" value="GMH01489.1"/>
    <property type="molecule type" value="Genomic_DNA"/>
</dbReference>
<organism evidence="3 4">
    <name type="scientific">Nepenthes gracilis</name>
    <name type="common">Slender pitcher plant</name>
    <dbReference type="NCBI Taxonomy" id="150966"/>
    <lineage>
        <taxon>Eukaryota</taxon>
        <taxon>Viridiplantae</taxon>
        <taxon>Streptophyta</taxon>
        <taxon>Embryophyta</taxon>
        <taxon>Tracheophyta</taxon>
        <taxon>Spermatophyta</taxon>
        <taxon>Magnoliopsida</taxon>
        <taxon>eudicotyledons</taxon>
        <taxon>Gunneridae</taxon>
        <taxon>Pentapetalae</taxon>
        <taxon>Caryophyllales</taxon>
        <taxon>Nepenthaceae</taxon>
        <taxon>Nepenthes</taxon>
    </lineage>
</organism>
<gene>
    <name evidence="3" type="ORF">Nepgr_003328</name>
</gene>
<evidence type="ECO:0000256" key="1">
    <source>
        <dbReference type="SAM" id="MobiDB-lite"/>
    </source>
</evidence>
<proteinExistence type="predicted"/>
<accession>A0AAD3RZE7</accession>